<keyword evidence="1" id="KW-0479">Metal-binding</keyword>
<dbReference type="EMBL" id="JANQDX010000014">
    <property type="protein sequence ID" value="KAL0911907.1"/>
    <property type="molecule type" value="Genomic_DNA"/>
</dbReference>
<dbReference type="InterPro" id="IPR026960">
    <property type="entry name" value="RVT-Znf"/>
</dbReference>
<dbReference type="PANTHER" id="PTHR35323">
    <property type="entry name" value="SAP DOMAIN-CONTAINING PROTEIN"/>
    <property type="match status" value="1"/>
</dbReference>
<keyword evidence="5" id="KW-1185">Reference proteome</keyword>
<name>A0ABD0UNN0_DENTH</name>
<comment type="caution">
    <text evidence="4">The sequence shown here is derived from an EMBL/GenBank/DDBJ whole genome shotgun (WGS) entry which is preliminary data.</text>
</comment>
<organism evidence="4 5">
    <name type="scientific">Dendrobium thyrsiflorum</name>
    <name type="common">Pinecone-like raceme dendrobium</name>
    <name type="synonym">Orchid</name>
    <dbReference type="NCBI Taxonomy" id="117978"/>
    <lineage>
        <taxon>Eukaryota</taxon>
        <taxon>Viridiplantae</taxon>
        <taxon>Streptophyta</taxon>
        <taxon>Embryophyta</taxon>
        <taxon>Tracheophyta</taxon>
        <taxon>Spermatophyta</taxon>
        <taxon>Magnoliopsida</taxon>
        <taxon>Liliopsida</taxon>
        <taxon>Asparagales</taxon>
        <taxon>Orchidaceae</taxon>
        <taxon>Epidendroideae</taxon>
        <taxon>Malaxideae</taxon>
        <taxon>Dendrobiinae</taxon>
        <taxon>Dendrobium</taxon>
    </lineage>
</organism>
<dbReference type="GO" id="GO:0008270">
    <property type="term" value="F:zinc ion binding"/>
    <property type="evidence" value="ECO:0007669"/>
    <property type="project" value="UniProtKB-KW"/>
</dbReference>
<dbReference type="PROSITE" id="PS50158">
    <property type="entry name" value="ZF_CCHC"/>
    <property type="match status" value="1"/>
</dbReference>
<dbReference type="InterPro" id="IPR044730">
    <property type="entry name" value="RNase_H-like_dom_plant"/>
</dbReference>
<feature type="region of interest" description="Disordered" evidence="2">
    <location>
        <begin position="1586"/>
        <end position="1609"/>
    </location>
</feature>
<feature type="compositionally biased region" description="Basic and acidic residues" evidence="2">
    <location>
        <begin position="1586"/>
        <end position="1600"/>
    </location>
</feature>
<dbReference type="PANTHER" id="PTHR35323:SF2">
    <property type="entry name" value="SAP DOMAIN-CONTAINING PROTEIN"/>
    <property type="match status" value="1"/>
</dbReference>
<accession>A0ABD0UNN0</accession>
<feature type="region of interest" description="Disordered" evidence="2">
    <location>
        <begin position="1"/>
        <end position="23"/>
    </location>
</feature>
<dbReference type="Pfam" id="PF14111">
    <property type="entry name" value="DUF4283"/>
    <property type="match status" value="1"/>
</dbReference>
<protein>
    <recommendedName>
        <fullName evidence="3">CCHC-type domain-containing protein</fullName>
    </recommendedName>
</protein>
<evidence type="ECO:0000256" key="2">
    <source>
        <dbReference type="SAM" id="MobiDB-lite"/>
    </source>
</evidence>
<dbReference type="InterPro" id="IPR056116">
    <property type="entry name" value="DUF7699"/>
</dbReference>
<evidence type="ECO:0000313" key="5">
    <source>
        <dbReference type="Proteomes" id="UP001552299"/>
    </source>
</evidence>
<evidence type="ECO:0000259" key="3">
    <source>
        <dbReference type="PROSITE" id="PS50158"/>
    </source>
</evidence>
<dbReference type="Pfam" id="PF24766">
    <property type="entry name" value="DUF7699"/>
    <property type="match status" value="1"/>
</dbReference>
<reference evidence="4 5" key="1">
    <citation type="journal article" date="2024" name="Plant Biotechnol. J.">
        <title>Dendrobium thyrsiflorum genome and its molecular insights into genes involved in important horticultural traits.</title>
        <authorList>
            <person name="Chen B."/>
            <person name="Wang J.Y."/>
            <person name="Zheng P.J."/>
            <person name="Li K.L."/>
            <person name="Liang Y.M."/>
            <person name="Chen X.F."/>
            <person name="Zhang C."/>
            <person name="Zhao X."/>
            <person name="He X."/>
            <person name="Zhang G.Q."/>
            <person name="Liu Z.J."/>
            <person name="Xu Q."/>
        </authorList>
    </citation>
    <scope>NUCLEOTIDE SEQUENCE [LARGE SCALE GENOMIC DNA]</scope>
    <source>
        <strain evidence="4">GZMU011</strain>
    </source>
</reference>
<feature type="compositionally biased region" description="Basic residues" evidence="2">
    <location>
        <begin position="1626"/>
        <end position="1635"/>
    </location>
</feature>
<feature type="region of interest" description="Disordered" evidence="2">
    <location>
        <begin position="1713"/>
        <end position="1845"/>
    </location>
</feature>
<sequence>MAAGCRRPSSSSFEEVPAAVRSDSRNLSIQDRLNVAVQMDDRDEEAIRRRKSKGELVISEGKGIPLKEVSHVDGKGKGIALIADCKTPDLLNTSGIYPAKTLDPEASSSGMNIFVNRFGNPNAIPVFDSKINADSVSPVHKSIPVKTTSGPVETLDGSNVCKASLVFEGMSKNNVESENLGNPWKKNPYIKLNFNKDKVVFSEDGKTVKLDESSEVLNAKRLEFSLVTKVFSKELPSHVVAWELRRQWARFGQFHFTTLGEGWYLCSFKSLEALEGVLSGGPWFVNYHINNVALIASMIGVPLMLDGNMFHWGRREFARVCVRVELDKPLPLGVWVEGMAGRFFQKVEYERILAFCYDCGMLGHDRASCIKNNGMVKNMVDGAVGQGAIDQTKHGHLLEVHESYGPWILVNHRRDKRLKFARPGQGFRAVPTVKIVIQSIMVNEDKDMAGDKGGKEILGDIMLSEEGEIIVDDRHGIEGTAELLSYPNHNGGSLDGKCDITVVNTSTINQINVANKFESLGVHEDENTSLEAAVEHSVEVVGCDGKNDIVEDRSLVVIGGSNDKFVKKKVGGSIEGTKIKLSKELRGLVPVKSMPRAKLMEGNDKLVFQNMIGMDWDFFLFPSVGQLGGILVMWRSDLATFSILKATEQCVIGDLEVFNNETWMISTVYGSKEVVKRRDMWECLHKVAVERHIARVASDHCPVILKIFDSCIKVKKNLKFEDVWVSFHASSGIISRVWRKSYVGDEMQILNKKCKRTLKELFFWSKAKLKDLLTLKETLKKEVLLLQEEEAMGGGLNEDKLLLLRKKVGELNVHLARLNTWWRQRAKVKWLVDGDSNSKFFHAYANARRNSNWISRVKGTDGVMVEDPKGVEESIKVVKKKIEDYYSWTGQKINFLKSSILMGKNIGKKKKRHISKILNIKVVEEMDYLGVKLALRRLSKADFQIFLDKAFKKLNVWGNHFISMAGRITLCKSVLLSIPLFVSSHSLVPLGILKEFDKACRMYIWNKFDGSHGLHFVAWETLCKPKVYGGWGLFLAVSRVGPLRARLAWNLLENPDSLLNRNLVAKYGKYWWKNNGVKSSSATWKIVMDGWNSLRGILRWSIASGSLVDIRKDVWILDRELDRWPTFVTNWEDEPSSLNSLIVNHAGDVPKLSQFFGEELVNLISKVEILQSLDEDRLELKSKLSGKSIPGLCMAAWYEDRMQEEVDRWFLKLKLNPRVELFVWRVCLNAIPTNDYLFRRGLVDSNLCPRGCLEVENIDHCTATCPKLVQVIRLLNTWGFSVPVFISFTNCCRKLKLISVRNSFLAKMYLVLIFHSWLSRNIVKHGGGVDSHVVIASKVVSFMATLHVDKVIWGNWGTNQPPRLSNFWHPPPPKWLKINIDESLRRSYTAGVGGVVRDYKGRFLMAFGCSYVHWDCAQMELLAFKSLKRFLQDWIGEANGIIIEGDNLIVINFLHKLYSIQGKKMIEQIKEDLLFLKLKDGNGVRLYPMSLFTINCTGDVCKGDVVMFKQRVYDKFNKVSRNGKVIGKRTIAGRVVKESYGSAKQQHTFTIEVLWSKGIKPLPSLYPLLVKGRNLYRYRTFRQVKERSRTATEEPKERSTGRKVPSQQSSSRCCLQSICRNFRINRKERRRRRRSQLATEGPTKRAKGRRLLLQQASSSRCFRSNAVTSDPIGRKVVGEAKASSHRGAINREKVTLAAGELRSLLPIRQVGNVEGGAKSNSRKESKEFANGREKKARPLASSRWANEADRSKVLEEKHRRGATARHVRASTKARVTAGSKRQRSLTDSKQHQIKRQKKPSEASTSGKKQPKSDNDKAHVKYSSNNKLRASSSSAKHSKKFKTKTSSYTTIREVNQYAQRPSSQNIFDNSHPDLHQRNRIAAPQVSRERFLIPVFNNNHNAGHIREPYSVYASQFDHRGHLSHHYWTSISPYDSRSSGHFFTPDFYDQRYAASSQFQGSNRPWPL</sequence>
<evidence type="ECO:0000256" key="1">
    <source>
        <dbReference type="PROSITE-ProRule" id="PRU00047"/>
    </source>
</evidence>
<evidence type="ECO:0000313" key="4">
    <source>
        <dbReference type="EMBL" id="KAL0911907.1"/>
    </source>
</evidence>
<feature type="compositionally biased region" description="Basic residues" evidence="2">
    <location>
        <begin position="1759"/>
        <end position="1771"/>
    </location>
</feature>
<proteinExistence type="predicted"/>
<keyword evidence="1" id="KW-0862">Zinc</keyword>
<dbReference type="Proteomes" id="UP001552299">
    <property type="component" value="Unassembled WGS sequence"/>
</dbReference>
<dbReference type="Pfam" id="PF13966">
    <property type="entry name" value="zf-RVT"/>
    <property type="match status" value="1"/>
</dbReference>
<feature type="compositionally biased region" description="Basic and acidic residues" evidence="2">
    <location>
        <begin position="1721"/>
        <end position="1733"/>
    </location>
</feature>
<dbReference type="CDD" id="cd06222">
    <property type="entry name" value="RNase_H_like"/>
    <property type="match status" value="1"/>
</dbReference>
<dbReference type="InterPro" id="IPR025558">
    <property type="entry name" value="DUF4283"/>
</dbReference>
<feature type="domain" description="CCHC-type" evidence="3">
    <location>
        <begin position="356"/>
        <end position="369"/>
    </location>
</feature>
<dbReference type="InterPro" id="IPR001878">
    <property type="entry name" value="Znf_CCHC"/>
</dbReference>
<keyword evidence="1" id="KW-0863">Zinc-finger</keyword>
<feature type="region of interest" description="Disordered" evidence="2">
    <location>
        <begin position="1626"/>
        <end position="1651"/>
    </location>
</feature>
<feature type="compositionally biased region" description="Low complexity" evidence="2">
    <location>
        <begin position="1822"/>
        <end position="1834"/>
    </location>
</feature>
<feature type="compositionally biased region" description="Basic and acidic residues" evidence="2">
    <location>
        <begin position="1746"/>
        <end position="1758"/>
    </location>
</feature>
<gene>
    <name evidence="4" type="ORF">M5K25_017843</name>
</gene>